<gene>
    <name evidence="6" type="ORF">EV420DRAFT_591631</name>
</gene>
<dbReference type="GO" id="GO:0000978">
    <property type="term" value="F:RNA polymerase II cis-regulatory region sequence-specific DNA binding"/>
    <property type="evidence" value="ECO:0007669"/>
    <property type="project" value="TreeGrafter"/>
</dbReference>
<evidence type="ECO:0000256" key="4">
    <source>
        <dbReference type="SAM" id="MobiDB-lite"/>
    </source>
</evidence>
<evidence type="ECO:0000256" key="1">
    <source>
        <dbReference type="ARBA" id="ARBA00023125"/>
    </source>
</evidence>
<dbReference type="InterPro" id="IPR036910">
    <property type="entry name" value="HMG_box_dom_sf"/>
</dbReference>
<dbReference type="PANTHER" id="PTHR45789">
    <property type="entry name" value="FI18025P1"/>
    <property type="match status" value="1"/>
</dbReference>
<dbReference type="Proteomes" id="UP001175211">
    <property type="component" value="Unassembled WGS sequence"/>
</dbReference>
<dbReference type="SUPFAM" id="SSF47095">
    <property type="entry name" value="HMG-box"/>
    <property type="match status" value="1"/>
</dbReference>
<dbReference type="InterPro" id="IPR009071">
    <property type="entry name" value="HMG_box_dom"/>
</dbReference>
<reference evidence="6" key="1">
    <citation type="submission" date="2023-06" db="EMBL/GenBank/DDBJ databases">
        <authorList>
            <consortium name="Lawrence Berkeley National Laboratory"/>
            <person name="Ahrendt S."/>
            <person name="Sahu N."/>
            <person name="Indic B."/>
            <person name="Wong-Bajracharya J."/>
            <person name="Merenyi Z."/>
            <person name="Ke H.-M."/>
            <person name="Monk M."/>
            <person name="Kocsube S."/>
            <person name="Drula E."/>
            <person name="Lipzen A."/>
            <person name="Balint B."/>
            <person name="Henrissat B."/>
            <person name="Andreopoulos B."/>
            <person name="Martin F.M."/>
            <person name="Harder C.B."/>
            <person name="Rigling D."/>
            <person name="Ford K.L."/>
            <person name="Foster G.D."/>
            <person name="Pangilinan J."/>
            <person name="Papanicolaou A."/>
            <person name="Barry K."/>
            <person name="LaButti K."/>
            <person name="Viragh M."/>
            <person name="Koriabine M."/>
            <person name="Yan M."/>
            <person name="Riley R."/>
            <person name="Champramary S."/>
            <person name="Plett K.L."/>
            <person name="Tsai I.J."/>
            <person name="Slot J."/>
            <person name="Sipos G."/>
            <person name="Plett J."/>
            <person name="Nagy L.G."/>
            <person name="Grigoriev I.V."/>
        </authorList>
    </citation>
    <scope>NUCLEOTIDE SEQUENCE</scope>
    <source>
        <strain evidence="6">CCBAS 213</strain>
    </source>
</reference>
<proteinExistence type="predicted"/>
<protein>
    <recommendedName>
        <fullName evidence="5">HMG box domain-containing protein</fullName>
    </recommendedName>
</protein>
<dbReference type="GO" id="GO:0005634">
    <property type="term" value="C:nucleus"/>
    <property type="evidence" value="ECO:0007669"/>
    <property type="project" value="UniProtKB-UniRule"/>
</dbReference>
<evidence type="ECO:0000313" key="6">
    <source>
        <dbReference type="EMBL" id="KAK0455271.1"/>
    </source>
</evidence>
<keyword evidence="7" id="KW-1185">Reference proteome</keyword>
<evidence type="ECO:0000256" key="3">
    <source>
        <dbReference type="PROSITE-ProRule" id="PRU00267"/>
    </source>
</evidence>
<dbReference type="PANTHER" id="PTHR45789:SF2">
    <property type="entry name" value="FI18025P1"/>
    <property type="match status" value="1"/>
</dbReference>
<dbReference type="GO" id="GO:0000981">
    <property type="term" value="F:DNA-binding transcription factor activity, RNA polymerase II-specific"/>
    <property type="evidence" value="ECO:0007669"/>
    <property type="project" value="TreeGrafter"/>
</dbReference>
<dbReference type="Gene3D" id="1.10.30.10">
    <property type="entry name" value="High mobility group box domain"/>
    <property type="match status" value="1"/>
</dbReference>
<keyword evidence="1 3" id="KW-0238">DNA-binding</keyword>
<dbReference type="EMBL" id="JAUEPS010000026">
    <property type="protein sequence ID" value="KAK0455271.1"/>
    <property type="molecule type" value="Genomic_DNA"/>
</dbReference>
<feature type="region of interest" description="Disordered" evidence="4">
    <location>
        <begin position="1"/>
        <end position="22"/>
    </location>
</feature>
<feature type="region of interest" description="Disordered" evidence="4">
    <location>
        <begin position="39"/>
        <end position="78"/>
    </location>
</feature>
<feature type="DNA-binding region" description="HMG box" evidence="3">
    <location>
        <begin position="77"/>
        <end position="145"/>
    </location>
</feature>
<sequence length="337" mass="38151">MAPIRTMTTRRSRRLSSQVPVRYDEEGWEATDLLMYLTTPVSEAPSPSPSASYSSTQSDTPSPRRHTPSHRRTPDYVPRPSNSFILFRSDFWRDNKDTILERDHSKISTICGERWRALPPAEKEVYTVKARRAKEEHLAKYPDYKFAPVSRRKKTRKVVGKDRDMIEARCEKIAMMIGEGVEGMELERTQEIEDTCKTPTPLTPATERSPTPVPVVDFPAPDESVCDEEEDGFVPTCDIPPLDLNAPGLELYNHIPEPPSYAHIDPQFGFKDNVDADNCFWFKPTGEFVNPPAVLPTFTSDLFQPFGLDGTYAPEYGLGLSDTDLAFNSFNDAWTHA</sequence>
<dbReference type="GeneID" id="85366272"/>
<dbReference type="AlphaFoldDB" id="A0AA39K650"/>
<keyword evidence="2 3" id="KW-0539">Nucleus</keyword>
<dbReference type="SMART" id="SM00398">
    <property type="entry name" value="HMG"/>
    <property type="match status" value="1"/>
</dbReference>
<dbReference type="RefSeq" id="XP_060328781.1">
    <property type="nucleotide sequence ID" value="XM_060482724.1"/>
</dbReference>
<comment type="caution">
    <text evidence="6">The sequence shown here is derived from an EMBL/GenBank/DDBJ whole genome shotgun (WGS) entry which is preliminary data.</text>
</comment>
<organism evidence="6 7">
    <name type="scientific">Armillaria tabescens</name>
    <name type="common">Ringless honey mushroom</name>
    <name type="synonym">Agaricus tabescens</name>
    <dbReference type="NCBI Taxonomy" id="1929756"/>
    <lineage>
        <taxon>Eukaryota</taxon>
        <taxon>Fungi</taxon>
        <taxon>Dikarya</taxon>
        <taxon>Basidiomycota</taxon>
        <taxon>Agaricomycotina</taxon>
        <taxon>Agaricomycetes</taxon>
        <taxon>Agaricomycetidae</taxon>
        <taxon>Agaricales</taxon>
        <taxon>Marasmiineae</taxon>
        <taxon>Physalacriaceae</taxon>
        <taxon>Desarmillaria</taxon>
    </lineage>
</organism>
<evidence type="ECO:0000256" key="2">
    <source>
        <dbReference type="ARBA" id="ARBA00023242"/>
    </source>
</evidence>
<dbReference type="InterPro" id="IPR051356">
    <property type="entry name" value="SOX/SOX-like_TF"/>
</dbReference>
<dbReference type="Pfam" id="PF00505">
    <property type="entry name" value="HMG_box"/>
    <property type="match status" value="1"/>
</dbReference>
<dbReference type="CDD" id="cd01389">
    <property type="entry name" value="HMG-box_ROX1-like"/>
    <property type="match status" value="1"/>
</dbReference>
<feature type="compositionally biased region" description="Low complexity" evidence="4">
    <location>
        <begin position="39"/>
        <end position="61"/>
    </location>
</feature>
<accession>A0AA39K650</accession>
<evidence type="ECO:0000313" key="7">
    <source>
        <dbReference type="Proteomes" id="UP001175211"/>
    </source>
</evidence>
<feature type="domain" description="HMG box" evidence="5">
    <location>
        <begin position="77"/>
        <end position="145"/>
    </location>
</feature>
<dbReference type="PROSITE" id="PS50118">
    <property type="entry name" value="HMG_BOX_2"/>
    <property type="match status" value="1"/>
</dbReference>
<name>A0AA39K650_ARMTA</name>
<evidence type="ECO:0000259" key="5">
    <source>
        <dbReference type="PROSITE" id="PS50118"/>
    </source>
</evidence>